<feature type="region of interest" description="Disordered" evidence="1">
    <location>
        <begin position="39"/>
        <end position="61"/>
    </location>
</feature>
<organism evidence="2 3">
    <name type="scientific">Phanerochaete sordida</name>
    <dbReference type="NCBI Taxonomy" id="48140"/>
    <lineage>
        <taxon>Eukaryota</taxon>
        <taxon>Fungi</taxon>
        <taxon>Dikarya</taxon>
        <taxon>Basidiomycota</taxon>
        <taxon>Agaricomycotina</taxon>
        <taxon>Agaricomycetes</taxon>
        <taxon>Polyporales</taxon>
        <taxon>Phanerochaetaceae</taxon>
        <taxon>Phanerochaete</taxon>
    </lineage>
</organism>
<gene>
    <name evidence="2" type="ORF">PsYK624_107900</name>
</gene>
<reference evidence="2 3" key="1">
    <citation type="submission" date="2021-08" db="EMBL/GenBank/DDBJ databases">
        <title>Draft Genome Sequence of Phanerochaete sordida strain YK-624.</title>
        <authorList>
            <person name="Mori T."/>
            <person name="Dohra H."/>
            <person name="Suzuki T."/>
            <person name="Kawagishi H."/>
            <person name="Hirai H."/>
        </authorList>
    </citation>
    <scope>NUCLEOTIDE SEQUENCE [LARGE SCALE GENOMIC DNA]</scope>
    <source>
        <strain evidence="2 3">YK-624</strain>
    </source>
</reference>
<name>A0A9P3GHY2_9APHY</name>
<evidence type="ECO:0000313" key="2">
    <source>
        <dbReference type="EMBL" id="GJE94619.1"/>
    </source>
</evidence>
<dbReference type="Proteomes" id="UP000703269">
    <property type="component" value="Unassembled WGS sequence"/>
</dbReference>
<dbReference type="AlphaFoldDB" id="A0A9P3GHY2"/>
<dbReference type="EMBL" id="BPQB01000041">
    <property type="protein sequence ID" value="GJE94619.1"/>
    <property type="molecule type" value="Genomic_DNA"/>
</dbReference>
<comment type="caution">
    <text evidence="2">The sequence shown here is derived from an EMBL/GenBank/DDBJ whole genome shotgun (WGS) entry which is preliminary data.</text>
</comment>
<evidence type="ECO:0000313" key="3">
    <source>
        <dbReference type="Proteomes" id="UP000703269"/>
    </source>
</evidence>
<protein>
    <submittedName>
        <fullName evidence="2">Uncharacterized protein</fullName>
    </submittedName>
</protein>
<keyword evidence="3" id="KW-1185">Reference proteome</keyword>
<accession>A0A9P3GHY2</accession>
<proteinExistence type="predicted"/>
<sequence>MNYGNISRLRAGCGDEGTWPGGKTRKQATELCPPCTTSGSTPTRCDGSMTSGASGTLDRQDRGRVVQGAQAWAYVPEEPSAKTRRWSCGCARSL</sequence>
<feature type="region of interest" description="Disordered" evidence="1">
    <location>
        <begin position="14"/>
        <end position="33"/>
    </location>
</feature>
<evidence type="ECO:0000256" key="1">
    <source>
        <dbReference type="SAM" id="MobiDB-lite"/>
    </source>
</evidence>